<comment type="catalytic activity">
    <reaction evidence="7">
        <text>pyridoxine 5'-phosphate + O2 = pyridoxal 5'-phosphate + H2O2</text>
        <dbReference type="Rhea" id="RHEA:15149"/>
        <dbReference type="ChEBI" id="CHEBI:15379"/>
        <dbReference type="ChEBI" id="CHEBI:16240"/>
        <dbReference type="ChEBI" id="CHEBI:58589"/>
        <dbReference type="ChEBI" id="CHEBI:597326"/>
        <dbReference type="EC" id="1.4.3.5"/>
    </reaction>
</comment>
<evidence type="ECO:0000256" key="4">
    <source>
        <dbReference type="ARBA" id="ARBA00022643"/>
    </source>
</evidence>
<dbReference type="PANTHER" id="PTHR10851:SF0">
    <property type="entry name" value="PYRIDOXINE-5'-PHOSPHATE OXIDASE"/>
    <property type="match status" value="1"/>
</dbReference>
<feature type="binding site" evidence="7">
    <location>
        <begin position="173"/>
        <end position="175"/>
    </location>
    <ligand>
        <name>substrate</name>
    </ligand>
</feature>
<feature type="binding site" evidence="7">
    <location>
        <position position="113"/>
    </location>
    <ligand>
        <name>substrate</name>
    </ligand>
</feature>
<comment type="cofactor">
    <cofactor evidence="7 8">
        <name>FMN</name>
        <dbReference type="ChEBI" id="CHEBI:58210"/>
    </cofactor>
    <text evidence="7 8">Binds 1 FMN per subunit.</text>
</comment>
<dbReference type="NCBIfam" id="NF004231">
    <property type="entry name" value="PRK05679.1"/>
    <property type="match status" value="1"/>
</dbReference>
<accession>A0A5M6IS07</accession>
<evidence type="ECO:0000313" key="12">
    <source>
        <dbReference type="Proteomes" id="UP000325255"/>
    </source>
</evidence>
<comment type="catalytic activity">
    <reaction evidence="7">
        <text>pyridoxamine 5'-phosphate + O2 + H2O = pyridoxal 5'-phosphate + H2O2 + NH4(+)</text>
        <dbReference type="Rhea" id="RHEA:15817"/>
        <dbReference type="ChEBI" id="CHEBI:15377"/>
        <dbReference type="ChEBI" id="CHEBI:15379"/>
        <dbReference type="ChEBI" id="CHEBI:16240"/>
        <dbReference type="ChEBI" id="CHEBI:28938"/>
        <dbReference type="ChEBI" id="CHEBI:58451"/>
        <dbReference type="ChEBI" id="CHEBI:597326"/>
        <dbReference type="EC" id="1.4.3.5"/>
    </reaction>
</comment>
<gene>
    <name evidence="7 11" type="primary">pdxH</name>
    <name evidence="11" type="ORF">F1189_16295</name>
</gene>
<feature type="binding site" evidence="7">
    <location>
        <position position="48"/>
    </location>
    <ligand>
        <name>substrate</name>
    </ligand>
</feature>
<comment type="similarity">
    <text evidence="1 7">Belongs to the pyridoxamine 5'-phosphate oxidase family.</text>
</comment>
<dbReference type="InterPro" id="IPR011576">
    <property type="entry name" value="Pyridox_Oxase_N"/>
</dbReference>
<evidence type="ECO:0000256" key="1">
    <source>
        <dbReference type="ARBA" id="ARBA00007301"/>
    </source>
</evidence>
<dbReference type="SUPFAM" id="SSF50475">
    <property type="entry name" value="FMN-binding split barrel"/>
    <property type="match status" value="1"/>
</dbReference>
<dbReference type="OrthoDB" id="9780392at2"/>
<feature type="binding site" evidence="7 8">
    <location>
        <begin position="122"/>
        <end position="123"/>
    </location>
    <ligand>
        <name>FMN</name>
        <dbReference type="ChEBI" id="CHEBI:58210"/>
    </ligand>
</feature>
<keyword evidence="4 7" id="KW-0288">FMN</keyword>
<evidence type="ECO:0000256" key="2">
    <source>
        <dbReference type="ARBA" id="ARBA00011738"/>
    </source>
</evidence>
<comment type="subunit">
    <text evidence="2 7">Homodimer.</text>
</comment>
<feature type="binding site" evidence="7 8">
    <location>
        <position position="167"/>
    </location>
    <ligand>
        <name>FMN</name>
        <dbReference type="ChEBI" id="CHEBI:58210"/>
    </ligand>
</feature>
<keyword evidence="6 7" id="KW-0664">Pyridoxine biosynthesis</keyword>
<feature type="binding site" evidence="7 8">
    <location>
        <begin position="43"/>
        <end position="48"/>
    </location>
    <ligand>
        <name>FMN</name>
        <dbReference type="ChEBI" id="CHEBI:58210"/>
    </ligand>
</feature>
<feature type="binding site" evidence="7 8">
    <location>
        <position position="177"/>
    </location>
    <ligand>
        <name>FMN</name>
        <dbReference type="ChEBI" id="CHEBI:58210"/>
    </ligand>
</feature>
<dbReference type="UniPathway" id="UPA01068">
    <property type="reaction ID" value="UER00304"/>
</dbReference>
<dbReference type="FunFam" id="2.30.110.10:FF:000020">
    <property type="entry name" value="PNPO isoform 11"/>
    <property type="match status" value="1"/>
</dbReference>
<dbReference type="GO" id="GO:0004733">
    <property type="term" value="F:pyridoxamine phosphate oxidase activity"/>
    <property type="evidence" value="ECO:0007669"/>
    <property type="project" value="UniProtKB-UniRule"/>
</dbReference>
<dbReference type="Proteomes" id="UP000325255">
    <property type="component" value="Unassembled WGS sequence"/>
</dbReference>
<dbReference type="InterPro" id="IPR012349">
    <property type="entry name" value="Split_barrel_FMN-bd"/>
</dbReference>
<evidence type="ECO:0000259" key="10">
    <source>
        <dbReference type="Pfam" id="PF10590"/>
    </source>
</evidence>
<evidence type="ECO:0000256" key="5">
    <source>
        <dbReference type="ARBA" id="ARBA00023002"/>
    </source>
</evidence>
<comment type="pathway">
    <text evidence="7">Cofactor metabolism; pyridoxal 5'-phosphate salvage; pyridoxal 5'-phosphate from pyridoxine 5'-phosphate: step 1/1.</text>
</comment>
<comment type="function">
    <text evidence="7">Catalyzes the oxidation of either pyridoxine 5'-phosphate (PNP) or pyridoxamine 5'-phosphate (PMP) into pyridoxal 5'-phosphate (PLP).</text>
</comment>
<dbReference type="Pfam" id="PF01243">
    <property type="entry name" value="PNPOx_N"/>
    <property type="match status" value="1"/>
</dbReference>
<keyword evidence="3 7" id="KW-0285">Flavoprotein</keyword>
<dbReference type="NCBIfam" id="TIGR00558">
    <property type="entry name" value="pdxH"/>
    <property type="match status" value="1"/>
</dbReference>
<keyword evidence="5 7" id="KW-0560">Oxidoreductase</keyword>
<feature type="binding site" evidence="7 8">
    <location>
        <position position="87"/>
    </location>
    <ligand>
        <name>FMN</name>
        <dbReference type="ChEBI" id="CHEBI:58210"/>
    </ligand>
</feature>
<dbReference type="InterPro" id="IPR019740">
    <property type="entry name" value="Pyridox_Oxase_CS"/>
</dbReference>
<comment type="pathway">
    <text evidence="7">Cofactor metabolism; pyridoxal 5'-phosphate salvage; pyridoxal 5'-phosphate from pyridoxamine 5'-phosphate: step 1/1.</text>
</comment>
<feature type="binding site" evidence="7">
    <location>
        <position position="105"/>
    </location>
    <ligand>
        <name>substrate</name>
    </ligand>
</feature>
<feature type="binding site" evidence="7 8">
    <location>
        <begin position="58"/>
        <end position="59"/>
    </location>
    <ligand>
        <name>FMN</name>
        <dbReference type="ChEBI" id="CHEBI:58210"/>
    </ligand>
</feature>
<dbReference type="GO" id="GO:0008615">
    <property type="term" value="P:pyridoxine biosynthetic process"/>
    <property type="evidence" value="ECO:0007669"/>
    <property type="project" value="UniProtKB-UniRule"/>
</dbReference>
<protein>
    <recommendedName>
        <fullName evidence="7">Pyridoxine/pyridoxamine 5'-phosphate oxidase</fullName>
        <ecNumber evidence="7">1.4.3.5</ecNumber>
    </recommendedName>
    <alternativeName>
        <fullName evidence="7">PNP/PMP oxidase</fullName>
        <shortName evidence="7">PNPOx</shortName>
    </alternativeName>
    <alternativeName>
        <fullName evidence="7">Pyridoxal 5'-phosphate synthase</fullName>
    </alternativeName>
</protein>
<dbReference type="PANTHER" id="PTHR10851">
    <property type="entry name" value="PYRIDOXINE-5-PHOSPHATE OXIDASE"/>
    <property type="match status" value="1"/>
</dbReference>
<dbReference type="PROSITE" id="PS01064">
    <property type="entry name" value="PYRIDOX_OXIDASE"/>
    <property type="match status" value="1"/>
</dbReference>
<evidence type="ECO:0000256" key="7">
    <source>
        <dbReference type="HAMAP-Rule" id="MF_01629"/>
    </source>
</evidence>
<proteinExistence type="inferred from homology"/>
<evidence type="ECO:0000259" key="9">
    <source>
        <dbReference type="Pfam" id="PF01243"/>
    </source>
</evidence>
<dbReference type="InterPro" id="IPR019576">
    <property type="entry name" value="Pyridoxamine_oxidase_dimer_C"/>
</dbReference>
<name>A0A5M6IS07_9PROT</name>
<evidence type="ECO:0000256" key="8">
    <source>
        <dbReference type="PIRSR" id="PIRSR000190-2"/>
    </source>
</evidence>
<dbReference type="HAMAP" id="MF_01629">
    <property type="entry name" value="PdxH"/>
    <property type="match status" value="1"/>
</dbReference>
<keyword evidence="12" id="KW-1185">Reference proteome</keyword>
<feature type="binding site" evidence="7">
    <location>
        <position position="109"/>
    </location>
    <ligand>
        <name>substrate</name>
    </ligand>
</feature>
<dbReference type="EMBL" id="VWPK01000025">
    <property type="protein sequence ID" value="KAA5610971.1"/>
    <property type="molecule type" value="Genomic_DNA"/>
</dbReference>
<dbReference type="GO" id="GO:0010181">
    <property type="term" value="F:FMN binding"/>
    <property type="evidence" value="ECO:0007669"/>
    <property type="project" value="UniProtKB-UniRule"/>
</dbReference>
<feature type="binding site" evidence="7 8">
    <location>
        <position position="65"/>
    </location>
    <ligand>
        <name>FMN</name>
        <dbReference type="ChEBI" id="CHEBI:58210"/>
    </ligand>
</feature>
<evidence type="ECO:0000256" key="3">
    <source>
        <dbReference type="ARBA" id="ARBA00022630"/>
    </source>
</evidence>
<dbReference type="AlphaFoldDB" id="A0A5M6IS07"/>
<dbReference type="EC" id="1.4.3.5" evidence="7"/>
<feature type="binding site" evidence="7 8">
    <location>
        <position position="64"/>
    </location>
    <ligand>
        <name>FMN</name>
        <dbReference type="ChEBI" id="CHEBI:58210"/>
    </ligand>
</feature>
<organism evidence="11 12">
    <name type="scientific">Rhodovastum atsumiense</name>
    <dbReference type="NCBI Taxonomy" id="504468"/>
    <lineage>
        <taxon>Bacteria</taxon>
        <taxon>Pseudomonadati</taxon>
        <taxon>Pseudomonadota</taxon>
        <taxon>Alphaproteobacteria</taxon>
        <taxon>Acetobacterales</taxon>
        <taxon>Acetobacteraceae</taxon>
        <taxon>Rhodovastum</taxon>
    </lineage>
</organism>
<dbReference type="Gene3D" id="2.30.110.10">
    <property type="entry name" value="Electron Transport, Fmn-binding Protein, Chain A"/>
    <property type="match status" value="1"/>
</dbReference>
<feature type="domain" description="Pyridoxine 5'-phosphate oxidase dimerisation C-terminal" evidence="10">
    <location>
        <begin position="154"/>
        <end position="194"/>
    </location>
</feature>
<sequence>MSAPADPFRQFQTWFAEAEAAEPKDPNAMVLATTTPEGRPSARMVLLKGWDERGFVFYTNKESRKGGELTANPHVALLFHWKSLARQIRIEGPVESVSDAEADAYYASRPRLSRIGAWASLQSRPLPGRGELLKRVAKYEATYFGDEIPRPPYWSGFRVVPEAFEFWQDMPFRLHDRAVYRRTESGWDITKLYP</sequence>
<evidence type="ECO:0000256" key="6">
    <source>
        <dbReference type="ARBA" id="ARBA00023096"/>
    </source>
</evidence>
<dbReference type="InterPro" id="IPR000659">
    <property type="entry name" value="Pyridox_Oxase"/>
</dbReference>
<feature type="domain" description="Pyridoxamine 5'-phosphate oxidase N-terminal" evidence="9">
    <location>
        <begin position="18"/>
        <end position="140"/>
    </location>
</feature>
<evidence type="ECO:0000313" key="11">
    <source>
        <dbReference type="EMBL" id="KAA5610971.1"/>
    </source>
</evidence>
<comment type="caution">
    <text evidence="11">The sequence shown here is derived from an EMBL/GenBank/DDBJ whole genome shotgun (WGS) entry which is preliminary data.</text>
</comment>
<dbReference type="PIRSF" id="PIRSF000190">
    <property type="entry name" value="Pyd_amn-ph_oxd"/>
    <property type="match status" value="1"/>
</dbReference>
<reference evidence="11 12" key="1">
    <citation type="submission" date="2019-09" db="EMBL/GenBank/DDBJ databases">
        <title>Genome sequence of Rhodovastum atsumiense, a diverse member of the Acetobacteraceae family of non-sulfur purple photosynthetic bacteria.</title>
        <authorList>
            <person name="Meyer T."/>
            <person name="Kyndt J."/>
        </authorList>
    </citation>
    <scope>NUCLEOTIDE SEQUENCE [LARGE SCALE GENOMIC DNA]</scope>
    <source>
        <strain evidence="11 12">DSM 21279</strain>
    </source>
</reference>
<dbReference type="Pfam" id="PF10590">
    <property type="entry name" value="PNP_phzG_C"/>
    <property type="match status" value="1"/>
</dbReference>
<dbReference type="RefSeq" id="WP_150041895.1">
    <property type="nucleotide sequence ID" value="NZ_OW485601.1"/>
</dbReference>